<keyword evidence="7 15" id="KW-0418">Kinase</keyword>
<keyword evidence="8" id="KW-0067">ATP-binding</keyword>
<evidence type="ECO:0000256" key="4">
    <source>
        <dbReference type="ARBA" id="ARBA00022679"/>
    </source>
</evidence>
<keyword evidence="9 12" id="KW-1133">Transmembrane helix</keyword>
<dbReference type="eggNOG" id="COG2972">
    <property type="taxonomic scope" value="Bacteria"/>
</dbReference>
<dbReference type="AlphaFoldDB" id="W4VPE1"/>
<evidence type="ECO:0000256" key="3">
    <source>
        <dbReference type="ARBA" id="ARBA00022553"/>
    </source>
</evidence>
<evidence type="ECO:0000256" key="8">
    <source>
        <dbReference type="ARBA" id="ARBA00022840"/>
    </source>
</evidence>
<dbReference type="GO" id="GO:0005524">
    <property type="term" value="F:ATP binding"/>
    <property type="evidence" value="ECO:0007669"/>
    <property type="project" value="UniProtKB-KW"/>
</dbReference>
<keyword evidence="4" id="KW-0808">Transferase</keyword>
<dbReference type="GO" id="GO:0005886">
    <property type="term" value="C:plasma membrane"/>
    <property type="evidence" value="ECO:0007669"/>
    <property type="project" value="UniProtKB-SubCell"/>
</dbReference>
<keyword evidence="5 12" id="KW-0812">Transmembrane</keyword>
<dbReference type="Gene3D" id="3.30.565.10">
    <property type="entry name" value="Histidine kinase-like ATPase, C-terminal domain"/>
    <property type="match status" value="1"/>
</dbReference>
<evidence type="ECO:0000256" key="12">
    <source>
        <dbReference type="SAM" id="Phobius"/>
    </source>
</evidence>
<dbReference type="PANTHER" id="PTHR34220">
    <property type="entry name" value="SENSOR HISTIDINE KINASE YPDA"/>
    <property type="match status" value="1"/>
</dbReference>
<dbReference type="Gene3D" id="3.30.450.20">
    <property type="entry name" value="PAS domain"/>
    <property type="match status" value="1"/>
</dbReference>
<evidence type="ECO:0000256" key="9">
    <source>
        <dbReference type="ARBA" id="ARBA00022989"/>
    </source>
</evidence>
<organism evidence="15 16">
    <name type="scientific">Gracilibacillus boraciitolerans JCM 21714</name>
    <dbReference type="NCBI Taxonomy" id="1298598"/>
    <lineage>
        <taxon>Bacteria</taxon>
        <taxon>Bacillati</taxon>
        <taxon>Bacillota</taxon>
        <taxon>Bacilli</taxon>
        <taxon>Bacillales</taxon>
        <taxon>Bacillaceae</taxon>
        <taxon>Gracilibacillus</taxon>
    </lineage>
</organism>
<comment type="subcellular location">
    <subcellularLocation>
        <location evidence="1">Cell membrane</location>
        <topology evidence="1">Multi-pass membrane protein</topology>
    </subcellularLocation>
</comment>
<accession>W4VPE1</accession>
<evidence type="ECO:0000259" key="13">
    <source>
        <dbReference type="Pfam" id="PF02518"/>
    </source>
</evidence>
<dbReference type="EMBL" id="BAVS01000045">
    <property type="protein sequence ID" value="GAE95250.1"/>
    <property type="molecule type" value="Genomic_DNA"/>
</dbReference>
<dbReference type="SUPFAM" id="SSF55874">
    <property type="entry name" value="ATPase domain of HSP90 chaperone/DNA topoisomerase II/histidine kinase"/>
    <property type="match status" value="1"/>
</dbReference>
<evidence type="ECO:0000256" key="6">
    <source>
        <dbReference type="ARBA" id="ARBA00022741"/>
    </source>
</evidence>
<name>W4VPE1_9BACI</name>
<dbReference type="Pfam" id="PF06580">
    <property type="entry name" value="His_kinase"/>
    <property type="match status" value="1"/>
</dbReference>
<dbReference type="PANTHER" id="PTHR34220:SF11">
    <property type="entry name" value="SENSOR PROTEIN KINASE HPTS"/>
    <property type="match status" value="1"/>
</dbReference>
<keyword evidence="10" id="KW-0902">Two-component regulatory system</keyword>
<dbReference type="STRING" id="1298598.JCM21714_4467"/>
<evidence type="ECO:0000256" key="5">
    <source>
        <dbReference type="ARBA" id="ARBA00022692"/>
    </source>
</evidence>
<evidence type="ECO:0000313" key="15">
    <source>
        <dbReference type="EMBL" id="GAE95250.1"/>
    </source>
</evidence>
<evidence type="ECO:0000256" key="10">
    <source>
        <dbReference type="ARBA" id="ARBA00023012"/>
    </source>
</evidence>
<evidence type="ECO:0000256" key="11">
    <source>
        <dbReference type="ARBA" id="ARBA00023136"/>
    </source>
</evidence>
<dbReference type="Proteomes" id="UP000019102">
    <property type="component" value="Unassembled WGS sequence"/>
</dbReference>
<keyword evidence="6" id="KW-0547">Nucleotide-binding</keyword>
<evidence type="ECO:0000256" key="2">
    <source>
        <dbReference type="ARBA" id="ARBA00022475"/>
    </source>
</evidence>
<feature type="domain" description="Signal transduction histidine kinase internal region" evidence="14">
    <location>
        <begin position="382"/>
        <end position="458"/>
    </location>
</feature>
<dbReference type="InterPro" id="IPR010559">
    <property type="entry name" value="Sig_transdc_His_kin_internal"/>
</dbReference>
<evidence type="ECO:0000256" key="1">
    <source>
        <dbReference type="ARBA" id="ARBA00004651"/>
    </source>
</evidence>
<keyword evidence="3" id="KW-0597">Phosphoprotein</keyword>
<feature type="domain" description="Histidine kinase/HSP90-like ATPase" evidence="13">
    <location>
        <begin position="472"/>
        <end position="587"/>
    </location>
</feature>
<dbReference type="InterPro" id="IPR036890">
    <property type="entry name" value="HATPase_C_sf"/>
</dbReference>
<comment type="caution">
    <text evidence="15">The sequence shown here is derived from an EMBL/GenBank/DDBJ whole genome shotgun (WGS) entry which is preliminary data.</text>
</comment>
<gene>
    <name evidence="15" type="ORF">JCM21714_4467</name>
</gene>
<dbReference type="Gene3D" id="6.10.340.10">
    <property type="match status" value="1"/>
</dbReference>
<evidence type="ECO:0000259" key="14">
    <source>
        <dbReference type="Pfam" id="PF06580"/>
    </source>
</evidence>
<keyword evidence="2" id="KW-1003">Cell membrane</keyword>
<keyword evidence="16" id="KW-1185">Reference proteome</keyword>
<dbReference type="GO" id="GO:0000155">
    <property type="term" value="F:phosphorelay sensor kinase activity"/>
    <property type="evidence" value="ECO:0007669"/>
    <property type="project" value="InterPro"/>
</dbReference>
<protein>
    <submittedName>
        <fullName evidence="15">Autolysis histidine kinase LytS</fullName>
    </submittedName>
</protein>
<dbReference type="InterPro" id="IPR050640">
    <property type="entry name" value="Bact_2-comp_sensor_kinase"/>
</dbReference>
<sequence>MLKQFRSTLKYKLSVLLIVAILIPLLTFGFVLYLMASDISEDKTKDAGMNGMKQISTNIEFITQDIENTVIFLIGQDEIQSYLTTSNPSVSQQAEVISLLIDLAMPKSYIFDISIIPNRSDSETLSLNPMIDANYPPLPNRNQFNPIPFQEYKGWTQVHNMQTASYGNKNVVTYMHPVRSIGQFDSIGMITVSIPESELSSILLDNNISNVENVLLLNEQQQILSAKNRDWLNRTLTSVYPNIPPALTQQSGFTERGEGLTRETVMYFTIPQLNWKLISLVPYDQYMSENRYVLFLTIAAASGALLCISALIIFFVQWVTKPLQKVTQHLREAEPDIPIPTYPRKSVDEVGLFIHSYNSLSDRIAILKEQVKMKEAWKKQLDLRALQAQINPHFLYNTLSSIKWKALLEKQDDIASMVGSLSNLLRFSLNKGMEFCEVQQEVEHAKHYTKIQASRVPGQFEIQFVIEEQILDRQMLKLVLQPLIENAIQHGFKEKKDPRYDYRLCTIELDQHMTFTIEDNGVGIESANLVELKRIIQLPMDQYQLEFGHYGLRNVHQRLMLHYGPEAGLQVSSTINNGTKVTFTIPIIEGETP</sequence>
<dbReference type="Pfam" id="PF02518">
    <property type="entry name" value="HATPase_c"/>
    <property type="match status" value="1"/>
</dbReference>
<feature type="transmembrane region" description="Helical" evidence="12">
    <location>
        <begin position="292"/>
        <end position="316"/>
    </location>
</feature>
<evidence type="ECO:0000256" key="7">
    <source>
        <dbReference type="ARBA" id="ARBA00022777"/>
    </source>
</evidence>
<proteinExistence type="predicted"/>
<feature type="transmembrane region" description="Helical" evidence="12">
    <location>
        <begin position="12"/>
        <end position="36"/>
    </location>
</feature>
<keyword evidence="11 12" id="KW-0472">Membrane</keyword>
<reference evidence="15 16" key="1">
    <citation type="journal article" date="2014" name="Genome Announc.">
        <title>Draft Genome Sequence of the Boron-Tolerant and Moderately Halotolerant Bacterium Gracilibacillus boraciitolerans JCM 21714T.</title>
        <authorList>
            <person name="Ahmed I."/>
            <person name="Oshima K."/>
            <person name="Suda W."/>
            <person name="Kitamura K."/>
            <person name="Iida T."/>
            <person name="Ohmori Y."/>
            <person name="Fujiwara T."/>
            <person name="Hattori M."/>
            <person name="Ohkuma M."/>
        </authorList>
    </citation>
    <scope>NUCLEOTIDE SEQUENCE [LARGE SCALE GENOMIC DNA]</scope>
    <source>
        <strain evidence="15 16">JCM 21714</strain>
    </source>
</reference>
<dbReference type="InterPro" id="IPR003594">
    <property type="entry name" value="HATPase_dom"/>
</dbReference>
<evidence type="ECO:0000313" key="16">
    <source>
        <dbReference type="Proteomes" id="UP000019102"/>
    </source>
</evidence>